<evidence type="ECO:0000313" key="8">
    <source>
        <dbReference type="EMBL" id="MCJ8355584.1"/>
    </source>
</evidence>
<evidence type="ECO:0000256" key="3">
    <source>
        <dbReference type="ARBA" id="ARBA00022679"/>
    </source>
</evidence>
<dbReference type="EMBL" id="JAIBCX010000231">
    <property type="protein sequence ID" value="MCJ8355584.1"/>
    <property type="molecule type" value="Genomic_DNA"/>
</dbReference>
<comment type="catalytic activity">
    <reaction evidence="6">
        <text>RNA(n) + a ribonucleoside 5'-triphosphate = RNA(n+1) + diphosphate</text>
        <dbReference type="Rhea" id="RHEA:21248"/>
        <dbReference type="Rhea" id="RHEA-COMP:14527"/>
        <dbReference type="Rhea" id="RHEA-COMP:17342"/>
        <dbReference type="ChEBI" id="CHEBI:33019"/>
        <dbReference type="ChEBI" id="CHEBI:61557"/>
        <dbReference type="ChEBI" id="CHEBI:140395"/>
        <dbReference type="EC" id="2.7.7.6"/>
    </reaction>
</comment>
<dbReference type="Gene3D" id="1.10.132.30">
    <property type="match status" value="1"/>
</dbReference>
<keyword evidence="5" id="KW-0804">Transcription</keyword>
<proteinExistence type="predicted"/>
<comment type="caution">
    <text evidence="8">The sequence shown here is derived from an EMBL/GenBank/DDBJ whole genome shotgun (WGS) entry which is preliminary data.</text>
</comment>
<evidence type="ECO:0000256" key="2">
    <source>
        <dbReference type="ARBA" id="ARBA00022478"/>
    </source>
</evidence>
<dbReference type="InterPro" id="IPR038120">
    <property type="entry name" value="Rpb1_funnel_sf"/>
</dbReference>
<dbReference type="SUPFAM" id="SSF64484">
    <property type="entry name" value="beta and beta-prime subunits of DNA dependent RNA-polymerase"/>
    <property type="match status" value="1"/>
</dbReference>
<protein>
    <recommendedName>
        <fullName evidence="1">DNA-directed RNA polymerase</fullName>
        <ecNumber evidence="1">2.7.7.6</ecNumber>
    </recommendedName>
</protein>
<gene>
    <name evidence="8" type="ORF">K1W68_16620</name>
</gene>
<dbReference type="InterPro" id="IPR042102">
    <property type="entry name" value="RNA_pol_Rpb1_3_sf"/>
</dbReference>
<organism evidence="8 9">
    <name type="scientific">Novacetimonas hansenii</name>
    <name type="common">Komagataeibacter hansenii</name>
    <dbReference type="NCBI Taxonomy" id="436"/>
    <lineage>
        <taxon>Bacteria</taxon>
        <taxon>Pseudomonadati</taxon>
        <taxon>Pseudomonadota</taxon>
        <taxon>Alphaproteobacteria</taxon>
        <taxon>Acetobacterales</taxon>
        <taxon>Acetobacteraceae</taxon>
        <taxon>Novacetimonas</taxon>
    </lineage>
</organism>
<dbReference type="GO" id="GO:0003677">
    <property type="term" value="F:DNA binding"/>
    <property type="evidence" value="ECO:0007669"/>
    <property type="project" value="InterPro"/>
</dbReference>
<evidence type="ECO:0000259" key="7">
    <source>
        <dbReference type="Pfam" id="PF04983"/>
    </source>
</evidence>
<dbReference type="GO" id="GO:0000428">
    <property type="term" value="C:DNA-directed RNA polymerase complex"/>
    <property type="evidence" value="ECO:0007669"/>
    <property type="project" value="UniProtKB-KW"/>
</dbReference>
<reference evidence="8" key="1">
    <citation type="journal article" date="2021" name="Polymers (Basel)">
        <title>Highly Stretchable Bacterial Cellulose Produced by Komagataeibacter hansenii SI1.</title>
        <authorList>
            <person name="Cielecka I."/>
            <person name="Ryngajllo M."/>
            <person name="Maniukiewicz W."/>
            <person name="Bielecki S."/>
        </authorList>
    </citation>
    <scope>NUCLEOTIDE SEQUENCE</scope>
    <source>
        <strain evidence="8">SI1</strain>
    </source>
</reference>
<reference evidence="8" key="2">
    <citation type="submission" date="2022-03" db="EMBL/GenBank/DDBJ databases">
        <authorList>
            <person name="Ryngajllo M."/>
            <person name="Jacek P."/>
            <person name="Kubiak K."/>
        </authorList>
    </citation>
    <scope>NUCLEOTIDE SEQUENCE</scope>
    <source>
        <strain evidence="8">SI1</strain>
    </source>
</reference>
<dbReference type="GO" id="GO:0006351">
    <property type="term" value="P:DNA-templated transcription"/>
    <property type="evidence" value="ECO:0007669"/>
    <property type="project" value="InterPro"/>
</dbReference>
<dbReference type="Pfam" id="PF04983">
    <property type="entry name" value="RNA_pol_Rpb1_3"/>
    <property type="match status" value="1"/>
</dbReference>
<evidence type="ECO:0000256" key="1">
    <source>
        <dbReference type="ARBA" id="ARBA00012418"/>
    </source>
</evidence>
<evidence type="ECO:0000256" key="5">
    <source>
        <dbReference type="ARBA" id="ARBA00023163"/>
    </source>
</evidence>
<keyword evidence="2 8" id="KW-0240">DNA-directed RNA polymerase</keyword>
<dbReference type="AlphaFoldDB" id="A0AAW5EVL1"/>
<evidence type="ECO:0000256" key="6">
    <source>
        <dbReference type="ARBA" id="ARBA00048552"/>
    </source>
</evidence>
<dbReference type="InterPro" id="IPR007066">
    <property type="entry name" value="RNA_pol_Rpb1_3"/>
</dbReference>
<sequence length="162" mass="18250">KLHDKIRARIENVDAEGRLSRETVVTTPGRMLVGQILPRNAALPFSLINRQLTKKIVSDVIDAVYRHCGQKECVIFCDRLMGLGFRHAARSGISFGKDDMIVPAEKKGLVDRTAAEVKEFEQQYQDGLITAGERYNKVVDAWSRCTDEVQAAMMKEISKQEI</sequence>
<feature type="non-terminal residue" evidence="8">
    <location>
        <position position="1"/>
    </location>
</feature>
<dbReference type="Gene3D" id="1.10.274.100">
    <property type="entry name" value="RNA polymerase Rpb1, domain 3"/>
    <property type="match status" value="1"/>
</dbReference>
<accession>A0AAW5EVL1</accession>
<evidence type="ECO:0000313" key="9">
    <source>
        <dbReference type="Proteomes" id="UP001202887"/>
    </source>
</evidence>
<dbReference type="Proteomes" id="UP001202887">
    <property type="component" value="Unassembled WGS sequence"/>
</dbReference>
<evidence type="ECO:0000256" key="4">
    <source>
        <dbReference type="ARBA" id="ARBA00022695"/>
    </source>
</evidence>
<feature type="non-terminal residue" evidence="8">
    <location>
        <position position="162"/>
    </location>
</feature>
<keyword evidence="3" id="KW-0808">Transferase</keyword>
<dbReference type="PANTHER" id="PTHR19376:SF54">
    <property type="entry name" value="DNA-DIRECTED RNA POLYMERASE SUBUNIT BETA"/>
    <property type="match status" value="1"/>
</dbReference>
<keyword evidence="4" id="KW-0548">Nucleotidyltransferase</keyword>
<name>A0AAW5EVL1_NOVHA</name>
<dbReference type="EC" id="2.7.7.6" evidence="1"/>
<dbReference type="GO" id="GO:0003899">
    <property type="term" value="F:DNA-directed RNA polymerase activity"/>
    <property type="evidence" value="ECO:0007669"/>
    <property type="project" value="UniProtKB-EC"/>
</dbReference>
<dbReference type="PANTHER" id="PTHR19376">
    <property type="entry name" value="DNA-DIRECTED RNA POLYMERASE"/>
    <property type="match status" value="1"/>
</dbReference>
<feature type="domain" description="RNA polymerase Rpb1" evidence="7">
    <location>
        <begin position="2"/>
        <end position="100"/>
    </location>
</feature>
<dbReference type="InterPro" id="IPR045867">
    <property type="entry name" value="DNA-dir_RpoC_beta_prime"/>
</dbReference>